<proteinExistence type="predicted"/>
<dbReference type="PANTHER" id="PTHR19278:SF9">
    <property type="entry name" value="URIDINE 5'-MONOPHOSPHATE SYNTHASE"/>
    <property type="match status" value="1"/>
</dbReference>
<dbReference type="SUPFAM" id="SSF51366">
    <property type="entry name" value="Ribulose-phoshate binding barrel"/>
    <property type="match status" value="1"/>
</dbReference>
<gene>
    <name evidence="6" type="primary">BnaA06g37480D</name>
    <name evidence="5" type="synonym">BnaA07g12440D</name>
    <name evidence="7" type="synonym">BnaCnng69620D</name>
    <name evidence="7" type="ORF">GSBRNA2T00007110001</name>
    <name evidence="6" type="ORF">GSBRNA2T00056784001</name>
    <name evidence="5" type="ORF">GSBRNA2T00081686001</name>
</gene>
<dbReference type="Gene3D" id="3.20.20.70">
    <property type="entry name" value="Aldolase class I"/>
    <property type="match status" value="1"/>
</dbReference>
<dbReference type="InterPro" id="IPR001754">
    <property type="entry name" value="OMPdeCOase_dom"/>
</dbReference>
<dbReference type="SMR" id="A0A078JNF3"/>
<reference evidence="6 8" key="1">
    <citation type="journal article" date="2014" name="Science">
        <title>Plant genetics. Early allopolyploid evolution in the post-Neolithic Brassica napus oilseed genome.</title>
        <authorList>
            <person name="Chalhoub B."/>
            <person name="Denoeud F."/>
            <person name="Liu S."/>
            <person name="Parkin I.A."/>
            <person name="Tang H."/>
            <person name="Wang X."/>
            <person name="Chiquet J."/>
            <person name="Belcram H."/>
            <person name="Tong C."/>
            <person name="Samans B."/>
            <person name="Correa M."/>
            <person name="Da Silva C."/>
            <person name="Just J."/>
            <person name="Falentin C."/>
            <person name="Koh C.S."/>
            <person name="Le Clainche I."/>
            <person name="Bernard M."/>
            <person name="Bento P."/>
            <person name="Noel B."/>
            <person name="Labadie K."/>
            <person name="Alberti A."/>
            <person name="Charles M."/>
            <person name="Arnaud D."/>
            <person name="Guo H."/>
            <person name="Daviaud C."/>
            <person name="Alamery S."/>
            <person name="Jabbari K."/>
            <person name="Zhao M."/>
            <person name="Edger P.P."/>
            <person name="Chelaifa H."/>
            <person name="Tack D."/>
            <person name="Lassalle G."/>
            <person name="Mestiri I."/>
            <person name="Schnel N."/>
            <person name="Le Paslier M.C."/>
            <person name="Fan G."/>
            <person name="Renault V."/>
            <person name="Bayer P.E."/>
            <person name="Golicz A.A."/>
            <person name="Manoli S."/>
            <person name="Lee T.H."/>
            <person name="Thi V.H."/>
            <person name="Chalabi S."/>
            <person name="Hu Q."/>
            <person name="Fan C."/>
            <person name="Tollenaere R."/>
            <person name="Lu Y."/>
            <person name="Battail C."/>
            <person name="Shen J."/>
            <person name="Sidebottom C.H."/>
            <person name="Wang X."/>
            <person name="Canaguier A."/>
            <person name="Chauveau A."/>
            <person name="Berard A."/>
            <person name="Deniot G."/>
            <person name="Guan M."/>
            <person name="Liu Z."/>
            <person name="Sun F."/>
            <person name="Lim Y.P."/>
            <person name="Lyons E."/>
            <person name="Town C.D."/>
            <person name="Bancroft I."/>
            <person name="Wang X."/>
            <person name="Meng J."/>
            <person name="Ma J."/>
            <person name="Pires J.C."/>
            <person name="King G.J."/>
            <person name="Brunel D."/>
            <person name="Delourme R."/>
            <person name="Renard M."/>
            <person name="Aury J.M."/>
            <person name="Adams K.L."/>
            <person name="Batley J."/>
            <person name="Snowdon R.J."/>
            <person name="Tost J."/>
            <person name="Edwards D."/>
            <person name="Zhou Y."/>
            <person name="Hua W."/>
            <person name="Sharpe A.G."/>
            <person name="Paterson A.H."/>
            <person name="Guan C."/>
            <person name="Wincker P."/>
        </authorList>
    </citation>
    <scope>NUCLEOTIDE SEQUENCE [LARGE SCALE GENOMIC DNA]</scope>
    <source>
        <strain evidence="8">cv. Darmor-bzh</strain>
    </source>
</reference>
<dbReference type="InterPro" id="IPR013785">
    <property type="entry name" value="Aldolase_TIM"/>
</dbReference>
<evidence type="ECO:0000313" key="6">
    <source>
        <dbReference type="EMBL" id="CDY66887.1"/>
    </source>
</evidence>
<evidence type="ECO:0000259" key="4">
    <source>
        <dbReference type="Pfam" id="PF00215"/>
    </source>
</evidence>
<dbReference type="Proteomes" id="UP000028999">
    <property type="component" value="Unassembled WGS sequence"/>
</dbReference>
<reference evidence="6" key="2">
    <citation type="submission" date="2014-06" db="EMBL/GenBank/DDBJ databases">
        <authorList>
            <person name="Genoscope - CEA"/>
        </authorList>
    </citation>
    <scope>NUCLEOTIDE SEQUENCE</scope>
</reference>
<dbReference type="GO" id="GO:0004590">
    <property type="term" value="F:orotidine-5'-phosphate decarboxylase activity"/>
    <property type="evidence" value="ECO:0007669"/>
    <property type="project" value="InterPro"/>
</dbReference>
<dbReference type="STRING" id="3708.A0A078JNF3"/>
<evidence type="ECO:0000313" key="8">
    <source>
        <dbReference type="Proteomes" id="UP000028999"/>
    </source>
</evidence>
<sequence length="84" mass="9533">MLLTSLQIYFSPWIQKHESYAILKSYITYIVPVIFVITEQNNFLIFEDRKLADSGDTVTMQYAGGVFKILEWAGSINAIIISGP</sequence>
<name>A0A078JNF3_BRANA</name>
<dbReference type="EMBL" id="LK035553">
    <property type="protein sequence ID" value="CDY66887.1"/>
    <property type="molecule type" value="Genomic_DNA"/>
</dbReference>
<evidence type="ECO:0000256" key="2">
    <source>
        <dbReference type="ARBA" id="ARBA00022975"/>
    </source>
</evidence>
<dbReference type="Gramene" id="CDY70739">
    <property type="protein sequence ID" value="CDY70739"/>
    <property type="gene ID" value="GSBRNA2T00007110001"/>
</dbReference>
<dbReference type="AlphaFoldDB" id="A0A078JNF3"/>
<dbReference type="InterPro" id="IPR011060">
    <property type="entry name" value="RibuloseP-bd_barrel"/>
</dbReference>
<dbReference type="EMBL" id="LK043126">
    <property type="protein sequence ID" value="CDY70739.1"/>
    <property type="molecule type" value="Genomic_DNA"/>
</dbReference>
<dbReference type="GO" id="GO:0006207">
    <property type="term" value="P:'de novo' pyrimidine nucleobase biosynthetic process"/>
    <property type="evidence" value="ECO:0007669"/>
    <property type="project" value="InterPro"/>
</dbReference>
<keyword evidence="8" id="KW-1185">Reference proteome</keyword>
<dbReference type="Gramene" id="CDY45246">
    <property type="protein sequence ID" value="CDY45246"/>
    <property type="gene ID" value="GSBRNA2T00081686001"/>
</dbReference>
<protein>
    <submittedName>
        <fullName evidence="6">BnaA06g37480D protein</fullName>
    </submittedName>
    <submittedName>
        <fullName evidence="5">BnaA07g12440D protein</fullName>
    </submittedName>
    <submittedName>
        <fullName evidence="7">BnaCnng69620D protein</fullName>
    </submittedName>
</protein>
<evidence type="ECO:0000313" key="7">
    <source>
        <dbReference type="EMBL" id="CDY70739.1"/>
    </source>
</evidence>
<evidence type="ECO:0000313" key="5">
    <source>
        <dbReference type="EMBL" id="CDY45246.1"/>
    </source>
</evidence>
<evidence type="ECO:0000256" key="1">
    <source>
        <dbReference type="ARBA" id="ARBA00004725"/>
    </source>
</evidence>
<keyword evidence="3" id="KW-0456">Lyase</keyword>
<accession>A0A078JNF3</accession>
<organism evidence="6 8">
    <name type="scientific">Brassica napus</name>
    <name type="common">Rape</name>
    <dbReference type="NCBI Taxonomy" id="3708"/>
    <lineage>
        <taxon>Eukaryota</taxon>
        <taxon>Viridiplantae</taxon>
        <taxon>Streptophyta</taxon>
        <taxon>Embryophyta</taxon>
        <taxon>Tracheophyta</taxon>
        <taxon>Spermatophyta</taxon>
        <taxon>Magnoliopsida</taxon>
        <taxon>eudicotyledons</taxon>
        <taxon>Gunneridae</taxon>
        <taxon>Pentapetalae</taxon>
        <taxon>rosids</taxon>
        <taxon>malvids</taxon>
        <taxon>Brassicales</taxon>
        <taxon>Brassicaceae</taxon>
        <taxon>Brassiceae</taxon>
        <taxon>Brassica</taxon>
    </lineage>
</organism>
<dbReference type="Gramene" id="CDY66887">
    <property type="protein sequence ID" value="CDY66887"/>
    <property type="gene ID" value="GSBRNA2T00056784001"/>
</dbReference>
<feature type="domain" description="Orotidine 5'-phosphate decarboxylase" evidence="4">
    <location>
        <begin position="39"/>
        <end position="83"/>
    </location>
</feature>
<dbReference type="EMBL" id="LK032618">
    <property type="protein sequence ID" value="CDY45246.1"/>
    <property type="molecule type" value="Genomic_DNA"/>
</dbReference>
<evidence type="ECO:0000256" key="3">
    <source>
        <dbReference type="ARBA" id="ARBA00023239"/>
    </source>
</evidence>
<dbReference type="PANTHER" id="PTHR19278">
    <property type="entry name" value="OROTATE PHOSPHORIBOSYLTRANSFERASE"/>
    <property type="match status" value="1"/>
</dbReference>
<keyword evidence="2" id="KW-0665">Pyrimidine biosynthesis</keyword>
<dbReference type="GO" id="GO:0006221">
    <property type="term" value="P:pyrimidine nucleotide biosynthetic process"/>
    <property type="evidence" value="ECO:0007669"/>
    <property type="project" value="UniProtKB-KW"/>
</dbReference>
<comment type="pathway">
    <text evidence="1">Pyrimidine metabolism; UMP biosynthesis via de novo pathway.</text>
</comment>
<dbReference type="PaxDb" id="3708-A0A078JNF3"/>
<dbReference type="Pfam" id="PF00215">
    <property type="entry name" value="OMPdecase"/>
    <property type="match status" value="1"/>
</dbReference>